<comment type="similarity">
    <text evidence="1 11">Belongs to the class-I pyridine nucleotide-disulfide oxidoreductase family.</text>
</comment>
<dbReference type="PROSITE" id="PS00076">
    <property type="entry name" value="PYRIDINE_REDOX_1"/>
    <property type="match status" value="1"/>
</dbReference>
<dbReference type="GO" id="GO:0006103">
    <property type="term" value="P:2-oxoglutarate metabolic process"/>
    <property type="evidence" value="ECO:0007669"/>
    <property type="project" value="TreeGrafter"/>
</dbReference>
<evidence type="ECO:0000256" key="4">
    <source>
        <dbReference type="ARBA" id="ARBA00023002"/>
    </source>
</evidence>
<dbReference type="SUPFAM" id="SSF55424">
    <property type="entry name" value="FAD/NAD-linked reductases, dimerisation (C-terminal) domain"/>
    <property type="match status" value="1"/>
</dbReference>
<keyword evidence="6" id="KW-1015">Disulfide bond</keyword>
<dbReference type="Proteomes" id="UP000192602">
    <property type="component" value="Unassembled WGS sequence"/>
</dbReference>
<dbReference type="STRING" id="1069081.SAMN05660197_1508"/>
<evidence type="ECO:0000256" key="5">
    <source>
        <dbReference type="ARBA" id="ARBA00023027"/>
    </source>
</evidence>
<dbReference type="Pfam" id="PF07992">
    <property type="entry name" value="Pyr_redox_2"/>
    <property type="match status" value="1"/>
</dbReference>
<feature type="binding site" evidence="9">
    <location>
        <position position="293"/>
    </location>
    <ligand>
        <name>FAD</name>
        <dbReference type="ChEBI" id="CHEBI:57692"/>
    </ligand>
</feature>
<evidence type="ECO:0000259" key="13">
    <source>
        <dbReference type="Pfam" id="PF07992"/>
    </source>
</evidence>
<sequence>MYDIIFVGGGLNYAGAVIAAKKGLKVALIEQDMEHIGGTCLNNGCIPSKHFLHLAETEVKLKNPAFTRHKDRLKLEVAVKEKDEVIHKAHRSIEAQCLSAGVELIEGKGYIFDNKKIEVNGKKLEAQYVVLGTGSSPFIPQGIAYNKSSIITSDEVLNLTNFPENIAIYGSGAIGLEMASFFAACGVQTTLIFRHEHISNKIHPTLLTSLEEELQNLGIQFLKNTTILEATEHNKKAKITTNEGVLEFDKLLVATGRKPNTDVVKTDKIKVSRAIETDEYFETTMQGVFAIGDCNGKLQLAHAARAMVLNVVDTIMDKKKRLNLNNIPKFFYTLPLQYAAVGVTKTTLDKSDIKHKEEYFPLSALALSHLTGAANGGVVLYTDEENFILGAELLTPHAEELIGIITAALADEMDKDALLKAVFAHPTFSESLDRVLRRVK</sequence>
<keyword evidence="2 11" id="KW-0285">Flavoprotein</keyword>
<keyword evidence="9" id="KW-0547">Nucleotide-binding</keyword>
<evidence type="ECO:0000256" key="8">
    <source>
        <dbReference type="PIRSR" id="PIRSR000350-2"/>
    </source>
</evidence>
<dbReference type="Pfam" id="PF02852">
    <property type="entry name" value="Pyr_redox_dim"/>
    <property type="match status" value="1"/>
</dbReference>
<proteinExistence type="inferred from homology"/>
<protein>
    <submittedName>
        <fullName evidence="14">Dihydrolipoamide dehydrogenase</fullName>
    </submittedName>
</protein>
<feature type="binding site" evidence="9">
    <location>
        <begin position="133"/>
        <end position="135"/>
    </location>
    <ligand>
        <name>FAD</name>
        <dbReference type="ChEBI" id="CHEBI:57692"/>
    </ligand>
</feature>
<dbReference type="GO" id="GO:0050660">
    <property type="term" value="F:flavin adenine dinucleotide binding"/>
    <property type="evidence" value="ECO:0007669"/>
    <property type="project" value="TreeGrafter"/>
</dbReference>
<dbReference type="GO" id="GO:0004148">
    <property type="term" value="F:dihydrolipoyl dehydrogenase (NADH) activity"/>
    <property type="evidence" value="ECO:0007669"/>
    <property type="project" value="TreeGrafter"/>
</dbReference>
<dbReference type="PRINTS" id="PR00368">
    <property type="entry name" value="FADPNR"/>
</dbReference>
<keyword evidence="7 11" id="KW-0676">Redox-active center</keyword>
<evidence type="ECO:0000259" key="12">
    <source>
        <dbReference type="Pfam" id="PF02852"/>
    </source>
</evidence>
<evidence type="ECO:0000313" key="14">
    <source>
        <dbReference type="EMBL" id="SMC09686.1"/>
    </source>
</evidence>
<feature type="binding site" evidence="9">
    <location>
        <position position="256"/>
    </location>
    <ligand>
        <name>NAD(+)</name>
        <dbReference type="ChEBI" id="CHEBI:57540"/>
    </ligand>
</feature>
<keyword evidence="5 9" id="KW-0520">NAD</keyword>
<evidence type="ECO:0000256" key="10">
    <source>
        <dbReference type="PIRSR" id="PIRSR000350-4"/>
    </source>
</evidence>
<feature type="disulfide bond" description="Redox-active" evidence="10">
    <location>
        <begin position="40"/>
        <end position="45"/>
    </location>
</feature>
<dbReference type="InterPro" id="IPR001100">
    <property type="entry name" value="Pyr_nuc-diS_OxRdtase"/>
</dbReference>
<evidence type="ECO:0000313" key="15">
    <source>
        <dbReference type="Proteomes" id="UP000192602"/>
    </source>
</evidence>
<feature type="binding site" evidence="9">
    <location>
        <position position="109"/>
    </location>
    <ligand>
        <name>FAD</name>
        <dbReference type="ChEBI" id="CHEBI:57692"/>
    </ligand>
</feature>
<keyword evidence="4 11" id="KW-0560">Oxidoreductase</keyword>
<keyword evidence="3 9" id="KW-0274">FAD</keyword>
<dbReference type="SUPFAM" id="SSF51905">
    <property type="entry name" value="FAD/NAD(P)-binding domain"/>
    <property type="match status" value="1"/>
</dbReference>
<reference evidence="15" key="1">
    <citation type="submission" date="2017-04" db="EMBL/GenBank/DDBJ databases">
        <authorList>
            <person name="Varghese N."/>
            <person name="Submissions S."/>
        </authorList>
    </citation>
    <scope>NUCLEOTIDE SEQUENCE [LARGE SCALE GENOMIC DNA]</scope>
    <source>
        <strain evidence="15">DSM 16512</strain>
    </source>
</reference>
<comment type="cofactor">
    <cofactor evidence="9">
        <name>FAD</name>
        <dbReference type="ChEBI" id="CHEBI:57692"/>
    </cofactor>
    <text evidence="9">Binds 1 FAD per subunit.</text>
</comment>
<dbReference type="OrthoDB" id="9786429at2"/>
<dbReference type="InterPro" id="IPR016156">
    <property type="entry name" value="FAD/NAD-linked_Rdtase_dimer_sf"/>
</dbReference>
<accession>A0A1W1WTX2</accession>
<dbReference type="InterPro" id="IPR023753">
    <property type="entry name" value="FAD/NAD-binding_dom"/>
</dbReference>
<name>A0A1W1WTX2_9BACT</name>
<evidence type="ECO:0000256" key="11">
    <source>
        <dbReference type="RuleBase" id="RU003691"/>
    </source>
</evidence>
<evidence type="ECO:0000256" key="1">
    <source>
        <dbReference type="ARBA" id="ARBA00007532"/>
    </source>
</evidence>
<dbReference type="InterPro" id="IPR012999">
    <property type="entry name" value="Pyr_OxRdtase_I_AS"/>
</dbReference>
<feature type="domain" description="FAD/NAD(P)-binding" evidence="13">
    <location>
        <begin position="2"/>
        <end position="306"/>
    </location>
</feature>
<dbReference type="PANTHER" id="PTHR22912">
    <property type="entry name" value="DISULFIDE OXIDOREDUCTASE"/>
    <property type="match status" value="1"/>
</dbReference>
<dbReference type="RefSeq" id="WP_084275902.1">
    <property type="nucleotide sequence ID" value="NZ_AP026671.1"/>
</dbReference>
<dbReference type="AlphaFoldDB" id="A0A1W1WTX2"/>
<evidence type="ECO:0000256" key="3">
    <source>
        <dbReference type="ARBA" id="ARBA00022827"/>
    </source>
</evidence>
<evidence type="ECO:0000256" key="9">
    <source>
        <dbReference type="PIRSR" id="PIRSR000350-3"/>
    </source>
</evidence>
<dbReference type="Gene3D" id="3.30.390.30">
    <property type="match status" value="1"/>
</dbReference>
<dbReference type="InterPro" id="IPR036188">
    <property type="entry name" value="FAD/NAD-bd_sf"/>
</dbReference>
<feature type="binding site" evidence="9">
    <location>
        <position position="49"/>
    </location>
    <ligand>
        <name>FAD</name>
        <dbReference type="ChEBI" id="CHEBI:57692"/>
    </ligand>
</feature>
<gene>
    <name evidence="14" type="ORF">SAMN05660197_1508</name>
</gene>
<dbReference type="EMBL" id="FWWZ01000001">
    <property type="protein sequence ID" value="SMC09686.1"/>
    <property type="molecule type" value="Genomic_DNA"/>
</dbReference>
<dbReference type="InterPro" id="IPR004099">
    <property type="entry name" value="Pyr_nucl-diS_OxRdtase_dimer"/>
</dbReference>
<feature type="binding site" evidence="9">
    <location>
        <begin position="170"/>
        <end position="177"/>
    </location>
    <ligand>
        <name>NAD(+)</name>
        <dbReference type="ChEBI" id="CHEBI:57540"/>
    </ligand>
</feature>
<evidence type="ECO:0000256" key="7">
    <source>
        <dbReference type="ARBA" id="ARBA00023284"/>
    </source>
</evidence>
<feature type="domain" description="Pyridine nucleotide-disulphide oxidoreductase dimerisation" evidence="12">
    <location>
        <begin position="327"/>
        <end position="433"/>
    </location>
</feature>
<feature type="active site" description="Proton acceptor" evidence="8">
    <location>
        <position position="425"/>
    </location>
</feature>
<organism evidence="14 15">
    <name type="scientific">Nitratiruptor tergarcus DSM 16512</name>
    <dbReference type="NCBI Taxonomy" id="1069081"/>
    <lineage>
        <taxon>Bacteria</taxon>
        <taxon>Pseudomonadati</taxon>
        <taxon>Campylobacterota</taxon>
        <taxon>Epsilonproteobacteria</taxon>
        <taxon>Nautiliales</taxon>
        <taxon>Nitratiruptoraceae</taxon>
        <taxon>Nitratiruptor</taxon>
    </lineage>
</organism>
<dbReference type="PRINTS" id="PR00411">
    <property type="entry name" value="PNDRDTASEI"/>
</dbReference>
<evidence type="ECO:0000256" key="2">
    <source>
        <dbReference type="ARBA" id="ARBA00022630"/>
    </source>
</evidence>
<evidence type="ECO:0000256" key="6">
    <source>
        <dbReference type="ARBA" id="ARBA00023157"/>
    </source>
</evidence>
<keyword evidence="15" id="KW-1185">Reference proteome</keyword>
<dbReference type="PIRSF" id="PIRSF000350">
    <property type="entry name" value="Mercury_reductase_MerA"/>
    <property type="match status" value="1"/>
</dbReference>
<dbReference type="InterPro" id="IPR050151">
    <property type="entry name" value="Class-I_Pyr_Nuc-Dis_Oxidored"/>
</dbReference>
<dbReference type="Gene3D" id="3.50.50.60">
    <property type="entry name" value="FAD/NAD(P)-binding domain"/>
    <property type="match status" value="2"/>
</dbReference>
<dbReference type="PANTHER" id="PTHR22912:SF151">
    <property type="entry name" value="DIHYDROLIPOYL DEHYDROGENASE, MITOCHONDRIAL"/>
    <property type="match status" value="1"/>
</dbReference>